<evidence type="ECO:0008006" key="3">
    <source>
        <dbReference type="Google" id="ProtNLM"/>
    </source>
</evidence>
<dbReference type="Gene3D" id="2.60.120.620">
    <property type="entry name" value="q2cbj1_9rhob like domain"/>
    <property type="match status" value="1"/>
</dbReference>
<dbReference type="SUPFAM" id="SSF51197">
    <property type="entry name" value="Clavaminate synthase-like"/>
    <property type="match status" value="1"/>
</dbReference>
<dbReference type="PANTHER" id="PTHR20883">
    <property type="entry name" value="PHYTANOYL-COA DIOXYGENASE DOMAIN CONTAINING 1"/>
    <property type="match status" value="1"/>
</dbReference>
<accession>A0A1C0TVI9</accession>
<dbReference type="OrthoDB" id="9814777at2"/>
<dbReference type="PANTHER" id="PTHR20883:SF49">
    <property type="entry name" value="PHYTANOYL-COA DIOXYGENASE"/>
    <property type="match status" value="1"/>
</dbReference>
<dbReference type="Proteomes" id="UP000093366">
    <property type="component" value="Unassembled WGS sequence"/>
</dbReference>
<dbReference type="Pfam" id="PF05721">
    <property type="entry name" value="PhyH"/>
    <property type="match status" value="1"/>
</dbReference>
<dbReference type="AlphaFoldDB" id="A0A1C0TVI9"/>
<comment type="caution">
    <text evidence="1">The sequence shown here is derived from an EMBL/GenBank/DDBJ whole genome shotgun (WGS) entry which is preliminary data.</text>
</comment>
<proteinExistence type="predicted"/>
<evidence type="ECO:0000313" key="1">
    <source>
        <dbReference type="EMBL" id="OCQ23346.1"/>
    </source>
</evidence>
<sequence length="253" mass="28154">MNTQFQALGYCHSTIQLDKELVLKAKEEALSLYLDKKLSENYENSTGIVDPQQLSRIVHPHLTSAGIRQLILSKEFQQAAQLVCDSSLIKVWGCQLYIKPDQSAYSSVGFHTDFQHMPYFGGKVITAWLPLGKFGAHSGSIAYVKGSNLWSLDIACLGAQHLQINQQLKDLKSQVSDKYTLDLDVIDCDVGDVFFHSNKTIHGSGPNQSDEFRVALAIGLVTNETTVDDTVPDYGYGQYINDETICPTIFKRT</sequence>
<protein>
    <recommendedName>
        <fullName evidence="3">Phytanoyl-CoA dioxygenase</fullName>
    </recommendedName>
</protein>
<dbReference type="RefSeq" id="WP_065789364.1">
    <property type="nucleotide sequence ID" value="NZ_MAUJ01000001.1"/>
</dbReference>
<reference evidence="2" key="1">
    <citation type="submission" date="2016-07" db="EMBL/GenBank/DDBJ databases">
        <authorList>
            <person name="Florea S."/>
            <person name="Webb J.S."/>
            <person name="Jaromczyk J."/>
            <person name="Schardl C.L."/>
        </authorList>
    </citation>
    <scope>NUCLEOTIDE SEQUENCE [LARGE SCALE GENOMIC DNA]</scope>
    <source>
        <strain evidence="2">IPB1</strain>
    </source>
</reference>
<name>A0A1C0TVI9_9GAMM</name>
<gene>
    <name evidence="1" type="ORF">A7985_05220</name>
</gene>
<dbReference type="EMBL" id="MAUJ01000001">
    <property type="protein sequence ID" value="OCQ23346.1"/>
    <property type="molecule type" value="Genomic_DNA"/>
</dbReference>
<dbReference type="GO" id="GO:0005506">
    <property type="term" value="F:iron ion binding"/>
    <property type="evidence" value="ECO:0007669"/>
    <property type="project" value="UniProtKB-ARBA"/>
</dbReference>
<dbReference type="InterPro" id="IPR008775">
    <property type="entry name" value="Phytyl_CoA_dOase-like"/>
</dbReference>
<evidence type="ECO:0000313" key="2">
    <source>
        <dbReference type="Proteomes" id="UP000093366"/>
    </source>
</evidence>
<organism evidence="1 2">
    <name type="scientific">Pseudoalteromonas luteoviolacea</name>
    <dbReference type="NCBI Taxonomy" id="43657"/>
    <lineage>
        <taxon>Bacteria</taxon>
        <taxon>Pseudomonadati</taxon>
        <taxon>Pseudomonadota</taxon>
        <taxon>Gammaproteobacteria</taxon>
        <taxon>Alteromonadales</taxon>
        <taxon>Pseudoalteromonadaceae</taxon>
        <taxon>Pseudoalteromonas</taxon>
    </lineage>
</organism>
<dbReference type="GO" id="GO:0016706">
    <property type="term" value="F:2-oxoglutarate-dependent dioxygenase activity"/>
    <property type="evidence" value="ECO:0007669"/>
    <property type="project" value="UniProtKB-ARBA"/>
</dbReference>